<name>A0ABU5E8H2_9PROT</name>
<comment type="subcellular location">
    <subcellularLocation>
        <location evidence="1">Periplasm</location>
    </subcellularLocation>
</comment>
<reference evidence="10 11" key="1">
    <citation type="journal article" date="2016" name="Antonie Van Leeuwenhoek">
        <title>Dongia soli sp. nov., isolated from soil from Dokdo, Korea.</title>
        <authorList>
            <person name="Kim D.U."/>
            <person name="Lee H."/>
            <person name="Kim H."/>
            <person name="Kim S.G."/>
            <person name="Ka J.O."/>
        </authorList>
    </citation>
    <scope>NUCLEOTIDE SEQUENCE [LARGE SCALE GENOMIC DNA]</scope>
    <source>
        <strain evidence="10 11">D78</strain>
    </source>
</reference>
<dbReference type="Gene3D" id="3.40.190.10">
    <property type="entry name" value="Periplasmic binding protein-like II"/>
    <property type="match status" value="2"/>
</dbReference>
<dbReference type="Proteomes" id="UP001279642">
    <property type="component" value="Unassembled WGS sequence"/>
</dbReference>
<evidence type="ECO:0000256" key="6">
    <source>
        <dbReference type="RuleBase" id="RU003744"/>
    </source>
</evidence>
<protein>
    <submittedName>
        <fullName evidence="10">Lysine/arginine/ornithine ABC transporter substrate-binding protein</fullName>
    </submittedName>
</protein>
<dbReference type="RefSeq" id="WP_320507087.1">
    <property type="nucleotide sequence ID" value="NZ_JAXCLW010000001.1"/>
</dbReference>
<feature type="domain" description="Solute-binding protein family 3/N-terminal" evidence="8">
    <location>
        <begin position="25"/>
        <end position="257"/>
    </location>
</feature>
<dbReference type="SUPFAM" id="SSF53850">
    <property type="entry name" value="Periplasmic binding protein-like II"/>
    <property type="match status" value="1"/>
</dbReference>
<feature type="domain" description="Ionotropic glutamate receptor C-terminal" evidence="9">
    <location>
        <begin position="25"/>
        <end position="256"/>
    </location>
</feature>
<dbReference type="SMART" id="SM00062">
    <property type="entry name" value="PBPb"/>
    <property type="match status" value="1"/>
</dbReference>
<evidence type="ECO:0000313" key="10">
    <source>
        <dbReference type="EMBL" id="MDY0882054.1"/>
    </source>
</evidence>
<keyword evidence="4 7" id="KW-0732">Signal</keyword>
<evidence type="ECO:0000259" key="8">
    <source>
        <dbReference type="SMART" id="SM00062"/>
    </source>
</evidence>
<proteinExistence type="inferred from homology"/>
<keyword evidence="3" id="KW-0813">Transport</keyword>
<evidence type="ECO:0000256" key="3">
    <source>
        <dbReference type="ARBA" id="ARBA00022448"/>
    </source>
</evidence>
<dbReference type="PANTHER" id="PTHR35936:SF17">
    <property type="entry name" value="ARGININE-BINDING EXTRACELLULAR PROTEIN ARTP"/>
    <property type="match status" value="1"/>
</dbReference>
<comment type="similarity">
    <text evidence="2 6">Belongs to the bacterial solute-binding protein 3 family.</text>
</comment>
<dbReference type="PANTHER" id="PTHR35936">
    <property type="entry name" value="MEMBRANE-BOUND LYTIC MUREIN TRANSGLYCOSYLASE F"/>
    <property type="match status" value="1"/>
</dbReference>
<dbReference type="NCBIfam" id="TIGR01096">
    <property type="entry name" value="3A0103s03R"/>
    <property type="match status" value="1"/>
</dbReference>
<dbReference type="InterPro" id="IPR001638">
    <property type="entry name" value="Solute-binding_3/MltF_N"/>
</dbReference>
<dbReference type="PROSITE" id="PS01039">
    <property type="entry name" value="SBP_BACTERIAL_3"/>
    <property type="match status" value="1"/>
</dbReference>
<comment type="caution">
    <text evidence="10">The sequence shown here is derived from an EMBL/GenBank/DDBJ whole genome shotgun (WGS) entry which is preliminary data.</text>
</comment>
<keyword evidence="11" id="KW-1185">Reference proteome</keyword>
<dbReference type="InterPro" id="IPR018313">
    <property type="entry name" value="SBP_3_CS"/>
</dbReference>
<evidence type="ECO:0000313" key="11">
    <source>
        <dbReference type="Proteomes" id="UP001279642"/>
    </source>
</evidence>
<keyword evidence="5" id="KW-0574">Periplasm</keyword>
<dbReference type="SMART" id="SM00079">
    <property type="entry name" value="PBPe"/>
    <property type="match status" value="1"/>
</dbReference>
<dbReference type="InterPro" id="IPR005768">
    <property type="entry name" value="Lys_Arg_Orn-bd"/>
</dbReference>
<evidence type="ECO:0000256" key="7">
    <source>
        <dbReference type="SAM" id="SignalP"/>
    </source>
</evidence>
<dbReference type="Pfam" id="PF00497">
    <property type="entry name" value="SBP_bac_3"/>
    <property type="match status" value="1"/>
</dbReference>
<dbReference type="InterPro" id="IPR001320">
    <property type="entry name" value="Iontro_rcpt_C"/>
</dbReference>
<evidence type="ECO:0000259" key="9">
    <source>
        <dbReference type="SMART" id="SM00079"/>
    </source>
</evidence>
<evidence type="ECO:0000256" key="1">
    <source>
        <dbReference type="ARBA" id="ARBA00004418"/>
    </source>
</evidence>
<gene>
    <name evidence="10" type="ORF">SMD27_04300</name>
</gene>
<feature type="signal peptide" evidence="7">
    <location>
        <begin position="1"/>
        <end position="22"/>
    </location>
</feature>
<feature type="chain" id="PRO_5046905374" evidence="7">
    <location>
        <begin position="23"/>
        <end position="261"/>
    </location>
</feature>
<organism evidence="10 11">
    <name type="scientific">Dongia soli</name>
    <dbReference type="NCBI Taxonomy" id="600628"/>
    <lineage>
        <taxon>Bacteria</taxon>
        <taxon>Pseudomonadati</taxon>
        <taxon>Pseudomonadota</taxon>
        <taxon>Alphaproteobacteria</taxon>
        <taxon>Rhodospirillales</taxon>
        <taxon>Dongiaceae</taxon>
        <taxon>Dongia</taxon>
    </lineage>
</organism>
<accession>A0ABU5E8H2</accession>
<evidence type="ECO:0000256" key="5">
    <source>
        <dbReference type="ARBA" id="ARBA00022764"/>
    </source>
</evidence>
<evidence type="ECO:0000256" key="2">
    <source>
        <dbReference type="ARBA" id="ARBA00010333"/>
    </source>
</evidence>
<evidence type="ECO:0000256" key="4">
    <source>
        <dbReference type="ARBA" id="ARBA00022729"/>
    </source>
</evidence>
<sequence length="261" mass="28357">MKKFTILMSVAVLALSSGAASAAEKIRIATEGAYAPFNFVADDGSLQGFDVDIAKALCEKMKADCEIVKQEWDGMIPGLLAKKFDAIAASMSITAERKQKIDFSKKYYNTPAVIVARKDAKIAVDANGNPTDKGMKGLKIGVQRSTIHENYARAHFKDAEIVVYDSADNANLDLVNGRIDARMDDILALQEGVLKTEGGDDFKIFGKGFVGGELGEGVGIGVRKEDTKLRDAFSKAIQEIRADGTYKKINDKYFSFDAYGD</sequence>
<dbReference type="EMBL" id="JAXCLW010000001">
    <property type="protein sequence ID" value="MDY0882054.1"/>
    <property type="molecule type" value="Genomic_DNA"/>
</dbReference>